<evidence type="ECO:0000313" key="2">
    <source>
        <dbReference type="EMBL" id="KAF1764661.1"/>
    </source>
</evidence>
<feature type="domain" description="Sdz-33 F-box" evidence="1">
    <location>
        <begin position="174"/>
        <end position="217"/>
    </location>
</feature>
<dbReference type="RefSeq" id="XP_053588984.1">
    <property type="nucleotide sequence ID" value="XM_053724790.1"/>
</dbReference>
<organism evidence="2 3">
    <name type="scientific">Caenorhabditis remanei</name>
    <name type="common">Caenorhabditis vulgaris</name>
    <dbReference type="NCBI Taxonomy" id="31234"/>
    <lineage>
        <taxon>Eukaryota</taxon>
        <taxon>Metazoa</taxon>
        <taxon>Ecdysozoa</taxon>
        <taxon>Nematoda</taxon>
        <taxon>Chromadorea</taxon>
        <taxon>Rhabditida</taxon>
        <taxon>Rhabditina</taxon>
        <taxon>Rhabditomorpha</taxon>
        <taxon>Rhabditoidea</taxon>
        <taxon>Rhabditidae</taxon>
        <taxon>Peloderinae</taxon>
        <taxon>Caenorhabditis</taxon>
    </lineage>
</organism>
<protein>
    <recommendedName>
        <fullName evidence="1">Sdz-33 F-box domain-containing protein</fullName>
    </recommendedName>
</protein>
<dbReference type="EMBL" id="WUAV01000002">
    <property type="protein sequence ID" value="KAF1764661.1"/>
    <property type="molecule type" value="Genomic_DNA"/>
</dbReference>
<reference evidence="2 3" key="1">
    <citation type="submission" date="2019-12" db="EMBL/GenBank/DDBJ databases">
        <title>Chromosome-level assembly of the Caenorhabditis remanei genome.</title>
        <authorList>
            <person name="Teterina A.A."/>
            <person name="Willis J.H."/>
            <person name="Phillips P.C."/>
        </authorList>
    </citation>
    <scope>NUCLEOTIDE SEQUENCE [LARGE SCALE GENOMIC DNA]</scope>
    <source>
        <strain evidence="2 3">PX506</strain>
        <tissue evidence="2">Whole organism</tissue>
    </source>
</reference>
<comment type="caution">
    <text evidence="2">The sequence shown here is derived from an EMBL/GenBank/DDBJ whole genome shotgun (WGS) entry which is preliminary data.</text>
</comment>
<dbReference type="CTD" id="78773949"/>
<proteinExistence type="predicted"/>
<sequence length="253" mass="29215">MLIDFGWVDDIHSFIGQGVGGEEHILEYSDDGVVPLDRPYFEVTMKLENKEAKKFRVSFDPESGLPTIYTDEPYAKTLSLSIHEYICDLLHQPFHKEVRIESGRFYKFPTTTSVKNFVFYSSTDIEAREFSEIFENLHVESSVAISCGVNGDAAESIKKILKIKNIVSHVYRFLRGEDLLDFKGENAFFRMATFSDMDLNRFLKKWCNGDEKRTQTMIITLCHSPFGENVVDGIATKKWDPEQRARRYDYSSP</sequence>
<gene>
    <name evidence="2" type="ORF">GCK72_004610</name>
</gene>
<evidence type="ECO:0000313" key="3">
    <source>
        <dbReference type="Proteomes" id="UP000483820"/>
    </source>
</evidence>
<dbReference type="AlphaFoldDB" id="A0A6A5HCL7"/>
<name>A0A6A5HCL7_CAERE</name>
<dbReference type="KEGG" id="crq:GCK72_004610"/>
<dbReference type="Pfam" id="PF07735">
    <property type="entry name" value="FBA_2"/>
    <property type="match status" value="1"/>
</dbReference>
<dbReference type="InterPro" id="IPR012885">
    <property type="entry name" value="F-box_Sdz-33"/>
</dbReference>
<dbReference type="PANTHER" id="PTHR21503:SF8">
    <property type="entry name" value="F-BOX ASSOCIATED DOMAIN-CONTAINING PROTEIN-RELATED"/>
    <property type="match status" value="1"/>
</dbReference>
<accession>A0A6A5HCL7</accession>
<dbReference type="PANTHER" id="PTHR21503">
    <property type="entry name" value="F-BOX-CONTAINING HYPOTHETICAL PROTEIN C.ELEGANS"/>
    <property type="match status" value="1"/>
</dbReference>
<dbReference type="Proteomes" id="UP000483820">
    <property type="component" value="Chromosome II"/>
</dbReference>
<dbReference type="GeneID" id="78773949"/>
<evidence type="ECO:0000259" key="1">
    <source>
        <dbReference type="Pfam" id="PF07735"/>
    </source>
</evidence>